<dbReference type="RefSeq" id="WP_345484943.1">
    <property type="nucleotide sequence ID" value="NZ_BAAAWU010000001.1"/>
</dbReference>
<dbReference type="PANTHER" id="PTHR46696:SF3">
    <property type="entry name" value="PULCHERRIMINIC ACID SYNTHASE"/>
    <property type="match status" value="1"/>
</dbReference>
<comment type="caution">
    <text evidence="3">The sequence shown here is derived from an EMBL/GenBank/DDBJ whole genome shotgun (WGS) entry which is preliminary data.</text>
</comment>
<protein>
    <submittedName>
        <fullName evidence="3">Cytochrome P450</fullName>
    </submittedName>
</protein>
<dbReference type="Gene3D" id="1.10.630.10">
    <property type="entry name" value="Cytochrome P450"/>
    <property type="match status" value="1"/>
</dbReference>
<comment type="similarity">
    <text evidence="1">Belongs to the cytochrome P450 family.</text>
</comment>
<dbReference type="Proteomes" id="UP001589716">
    <property type="component" value="Unassembled WGS sequence"/>
</dbReference>
<evidence type="ECO:0000256" key="2">
    <source>
        <dbReference type="SAM" id="MobiDB-lite"/>
    </source>
</evidence>
<organism evidence="3 4">
    <name type="scientific">Streptomyces roseoviridis</name>
    <dbReference type="NCBI Taxonomy" id="67361"/>
    <lineage>
        <taxon>Bacteria</taxon>
        <taxon>Bacillati</taxon>
        <taxon>Actinomycetota</taxon>
        <taxon>Actinomycetes</taxon>
        <taxon>Kitasatosporales</taxon>
        <taxon>Streptomycetaceae</taxon>
        <taxon>Streptomyces</taxon>
    </lineage>
</organism>
<sequence>MSDESKPVPRHAPHDPARRAPHDAARPGMHRPPWRDHWAALPSMARAAGPAATAAVDRTARRVAPSPLEPGAGRDPYRTYRVLREEFPLTHDPLLRAWVLSRYADVASALTDARFTHGHRPGDPPCAETHTDVDEAELREVAERTALVLARRIADRPQADLVADFCHWLPAGTVAAAVGVPYRDMMRLVRGRAASALAGQCTGQIAVREKALAGFLADVLTDPDLVAALRDAPSSLVARAWTESLRREPPVQVVVRRTRGDVRVTGGTIPAGASVALLIGAAGRDPERFREPDRYDLLRDDSGQLTYGSGYCPAVTLAALEAEYALRALFDTMPRLRLADGFRPERTGLITRAPRSLMVRPRG</sequence>
<dbReference type="Pfam" id="PF00067">
    <property type="entry name" value="p450"/>
    <property type="match status" value="1"/>
</dbReference>
<evidence type="ECO:0000256" key="1">
    <source>
        <dbReference type="ARBA" id="ARBA00010617"/>
    </source>
</evidence>
<feature type="compositionally biased region" description="Basic and acidic residues" evidence="2">
    <location>
        <begin position="1"/>
        <end position="25"/>
    </location>
</feature>
<dbReference type="EMBL" id="JBHMCT010000019">
    <property type="protein sequence ID" value="MFB9557974.1"/>
    <property type="molecule type" value="Genomic_DNA"/>
</dbReference>
<reference evidence="3 4" key="1">
    <citation type="submission" date="2024-09" db="EMBL/GenBank/DDBJ databases">
        <authorList>
            <person name="Sun Q."/>
            <person name="Mori K."/>
        </authorList>
    </citation>
    <scope>NUCLEOTIDE SEQUENCE [LARGE SCALE GENOMIC DNA]</scope>
    <source>
        <strain evidence="3 4">JCM 4414</strain>
    </source>
</reference>
<evidence type="ECO:0000313" key="4">
    <source>
        <dbReference type="Proteomes" id="UP001589716"/>
    </source>
</evidence>
<proteinExistence type="inferred from homology"/>
<gene>
    <name evidence="3" type="ORF">ACFFTP_27780</name>
</gene>
<evidence type="ECO:0000313" key="3">
    <source>
        <dbReference type="EMBL" id="MFB9557974.1"/>
    </source>
</evidence>
<name>A0ABV5QWS5_9ACTN</name>
<feature type="region of interest" description="Disordered" evidence="2">
    <location>
        <begin position="1"/>
        <end position="36"/>
    </location>
</feature>
<dbReference type="InterPro" id="IPR036396">
    <property type="entry name" value="Cyt_P450_sf"/>
</dbReference>
<dbReference type="InterPro" id="IPR001128">
    <property type="entry name" value="Cyt_P450"/>
</dbReference>
<dbReference type="PANTHER" id="PTHR46696">
    <property type="entry name" value="P450, PUTATIVE (EUROFUNG)-RELATED"/>
    <property type="match status" value="1"/>
</dbReference>
<keyword evidence="4" id="KW-1185">Reference proteome</keyword>
<dbReference type="SUPFAM" id="SSF48264">
    <property type="entry name" value="Cytochrome P450"/>
    <property type="match status" value="1"/>
</dbReference>
<accession>A0ABV5QWS5</accession>